<dbReference type="STRING" id="1737425.GCA_900049755_02104"/>
<feature type="transmembrane region" description="Helical" evidence="6">
    <location>
        <begin position="147"/>
        <end position="170"/>
    </location>
</feature>
<dbReference type="InterPro" id="IPR008457">
    <property type="entry name" value="Cu-R_CopD_dom"/>
</dbReference>
<evidence type="ECO:0000313" key="9">
    <source>
        <dbReference type="Proteomes" id="UP000247696"/>
    </source>
</evidence>
<keyword evidence="9" id="KW-1185">Reference proteome</keyword>
<evidence type="ECO:0000256" key="2">
    <source>
        <dbReference type="ARBA" id="ARBA00022475"/>
    </source>
</evidence>
<dbReference type="PANTHER" id="PTHR34820">
    <property type="entry name" value="INNER MEMBRANE PROTEIN YEBZ"/>
    <property type="match status" value="1"/>
</dbReference>
<protein>
    <submittedName>
        <fullName evidence="8">Inner membrane protein YebZ</fullName>
    </submittedName>
</protein>
<dbReference type="PANTHER" id="PTHR34820:SF4">
    <property type="entry name" value="INNER MEMBRANE PROTEIN YEBZ"/>
    <property type="match status" value="1"/>
</dbReference>
<dbReference type="Pfam" id="PF09678">
    <property type="entry name" value="Caa3_CtaG"/>
    <property type="match status" value="1"/>
</dbReference>
<feature type="transmembrane region" description="Helical" evidence="6">
    <location>
        <begin position="65"/>
        <end position="87"/>
    </location>
</feature>
<proteinExistence type="predicted"/>
<name>A0A2Z3YPU3_9CORY</name>
<organism evidence="8 9">
    <name type="scientific">Corynebacterium provencense</name>
    <dbReference type="NCBI Taxonomy" id="1737425"/>
    <lineage>
        <taxon>Bacteria</taxon>
        <taxon>Bacillati</taxon>
        <taxon>Actinomycetota</taxon>
        <taxon>Actinomycetes</taxon>
        <taxon>Mycobacteriales</taxon>
        <taxon>Corynebacteriaceae</taxon>
        <taxon>Corynebacterium</taxon>
    </lineage>
</organism>
<keyword evidence="5 6" id="KW-0472">Membrane</keyword>
<feature type="transmembrane region" description="Helical" evidence="6">
    <location>
        <begin position="505"/>
        <end position="524"/>
    </location>
</feature>
<dbReference type="GO" id="GO:0006825">
    <property type="term" value="P:copper ion transport"/>
    <property type="evidence" value="ECO:0007669"/>
    <property type="project" value="InterPro"/>
</dbReference>
<dbReference type="InterPro" id="IPR019108">
    <property type="entry name" value="Caa3_assmbl_CtaG-rel"/>
</dbReference>
<feature type="transmembrane region" description="Helical" evidence="6">
    <location>
        <begin position="570"/>
        <end position="591"/>
    </location>
</feature>
<dbReference type="AlphaFoldDB" id="A0A2Z3YPU3"/>
<feature type="transmembrane region" description="Helical" evidence="6">
    <location>
        <begin position="390"/>
        <end position="410"/>
    </location>
</feature>
<gene>
    <name evidence="8" type="primary">yebZ</name>
    <name evidence="8" type="ORF">Csp1_19370</name>
</gene>
<feature type="transmembrane region" description="Helical" evidence="6">
    <location>
        <begin position="328"/>
        <end position="349"/>
    </location>
</feature>
<evidence type="ECO:0000313" key="8">
    <source>
        <dbReference type="EMBL" id="AWT26708.1"/>
    </source>
</evidence>
<dbReference type="Proteomes" id="UP000247696">
    <property type="component" value="Chromosome"/>
</dbReference>
<evidence type="ECO:0000259" key="7">
    <source>
        <dbReference type="Pfam" id="PF05425"/>
    </source>
</evidence>
<keyword evidence="2" id="KW-1003">Cell membrane</keyword>
<keyword evidence="3 6" id="KW-0812">Transmembrane</keyword>
<feature type="transmembrane region" description="Helical" evidence="6">
    <location>
        <begin position="422"/>
        <end position="446"/>
    </location>
</feature>
<feature type="transmembrane region" description="Helical" evidence="6">
    <location>
        <begin position="22"/>
        <end position="45"/>
    </location>
</feature>
<feature type="domain" description="Copper resistance protein D" evidence="7">
    <location>
        <begin position="243"/>
        <end position="349"/>
    </location>
</feature>
<dbReference type="Pfam" id="PF05425">
    <property type="entry name" value="CopD"/>
    <property type="match status" value="1"/>
</dbReference>
<feature type="transmembrane region" description="Helical" evidence="6">
    <location>
        <begin position="182"/>
        <end position="201"/>
    </location>
</feature>
<feature type="transmembrane region" description="Helical" evidence="6">
    <location>
        <begin position="458"/>
        <end position="479"/>
    </location>
</feature>
<feature type="transmembrane region" description="Helical" evidence="6">
    <location>
        <begin position="622"/>
        <end position="644"/>
    </location>
</feature>
<evidence type="ECO:0000256" key="6">
    <source>
        <dbReference type="SAM" id="Phobius"/>
    </source>
</evidence>
<evidence type="ECO:0000256" key="3">
    <source>
        <dbReference type="ARBA" id="ARBA00022692"/>
    </source>
</evidence>
<dbReference type="EMBL" id="CP024988">
    <property type="protein sequence ID" value="AWT26708.1"/>
    <property type="molecule type" value="Genomic_DNA"/>
</dbReference>
<evidence type="ECO:0000256" key="5">
    <source>
        <dbReference type="ARBA" id="ARBA00023136"/>
    </source>
</evidence>
<evidence type="ECO:0000256" key="4">
    <source>
        <dbReference type="ARBA" id="ARBA00022989"/>
    </source>
</evidence>
<sequence>MSDTSHAVTPVTSTPRRLGSPVGVYVGATVLAGVVAAVIGAAFLGQSLAVLGIPDPGPVTSWGVPLVRGAGTVLACIGVGGFLMSALGTPPRADGFLDIDGFRAARTGTWAMLGWAVCAFLLIPLYLSDVSGSPLSETLAPDMWGTAIDQVSTAGAMRWIAVIAGLTGVLSLMTRRWIWQPVFLALSVISLVPVALEGHSASGGDHDYGVNSLLWHIILSALWIGGLAALVAHAARRGPHMPELVRRYSWLALVCITGIAASGLINAAIRLKFSEWFTTDYGRVIVAKAVLTVVLAGMGWLHRRWTIPQLENGSDAAAAATSWWRRPFVRLAVVEVLVMAATVGVAVSLSRIPPPVTFTANITPAELIMGFNLTEPFSAAAVFTNWRFDLVFGTGALILQAVYMWAWLKLRRRGIAWPVSRVIWWTLGNATLIFTTCSGLGLYSMAMFAPHMLQHMTLTMMIPVFWVLGGPMTLLLRALPPAGKDGIQGPREWLVVFINNPVSRFLTNPVVAAVQFVVGFYGLYLSDLFNDLASEHAGHLFMNIHFLISGYLFYWVAIGVDAAPRQLSPFMKLLMTLSAMAFHAWFGIAMMQMSQPLAESYYLSLQLPFPVDLMEQQHTGGAIAWGLSEIPLVLVSIMHGAQWASQDRREQKRYDRKAERDGDAELEAYNAMLADLGSGKDTSQQEYYGSEYQGDEVRGYLHTEEAKREYRRQHRE</sequence>
<dbReference type="KEGG" id="cpre:Csp1_19370"/>
<feature type="transmembrane region" description="Helical" evidence="6">
    <location>
        <begin position="281"/>
        <end position="301"/>
    </location>
</feature>
<feature type="transmembrane region" description="Helical" evidence="6">
    <location>
        <begin position="213"/>
        <end position="236"/>
    </location>
</feature>
<keyword evidence="4 6" id="KW-1133">Transmembrane helix</keyword>
<feature type="transmembrane region" description="Helical" evidence="6">
    <location>
        <begin position="108"/>
        <end position="127"/>
    </location>
</feature>
<accession>A0A2Z3YPU3</accession>
<dbReference type="InterPro" id="IPR032694">
    <property type="entry name" value="CopC/D"/>
</dbReference>
<feature type="transmembrane region" description="Helical" evidence="6">
    <location>
        <begin position="544"/>
        <end position="563"/>
    </location>
</feature>
<reference evidence="9" key="1">
    <citation type="submission" date="2017-11" db="EMBL/GenBank/DDBJ databases">
        <title>Otitis media/interna in a cat caused by the recently described species Corynebacterium provencense.</title>
        <authorList>
            <person name="Kittl S."/>
            <person name="Brodard I."/>
            <person name="Rychener L."/>
            <person name="Jores J."/>
            <person name="Roosje P."/>
            <person name="Gobeli Brawand S."/>
        </authorList>
    </citation>
    <scope>NUCLEOTIDE SEQUENCE [LARGE SCALE GENOMIC DNA]</scope>
    <source>
        <strain evidence="9">17KM38</strain>
    </source>
</reference>
<dbReference type="RefSeq" id="WP_227871017.1">
    <property type="nucleotide sequence ID" value="NZ_CP024988.1"/>
</dbReference>
<dbReference type="GO" id="GO:0005886">
    <property type="term" value="C:plasma membrane"/>
    <property type="evidence" value="ECO:0007669"/>
    <property type="project" value="UniProtKB-SubCell"/>
</dbReference>
<feature type="transmembrane region" description="Helical" evidence="6">
    <location>
        <begin position="248"/>
        <end position="269"/>
    </location>
</feature>
<comment type="subcellular location">
    <subcellularLocation>
        <location evidence="1">Cell membrane</location>
        <topology evidence="1">Multi-pass membrane protein</topology>
    </subcellularLocation>
</comment>
<evidence type="ECO:0000256" key="1">
    <source>
        <dbReference type="ARBA" id="ARBA00004651"/>
    </source>
</evidence>